<evidence type="ECO:0000313" key="2">
    <source>
        <dbReference type="EMBL" id="GFS81861.1"/>
    </source>
</evidence>
<dbReference type="Proteomes" id="UP000887013">
    <property type="component" value="Unassembled WGS sequence"/>
</dbReference>
<comment type="caution">
    <text evidence="2">The sequence shown here is derived from an EMBL/GenBank/DDBJ whole genome shotgun (WGS) entry which is preliminary data.</text>
</comment>
<evidence type="ECO:0000256" key="1">
    <source>
        <dbReference type="SAM" id="SignalP"/>
    </source>
</evidence>
<gene>
    <name evidence="2" type="primary">NCL1_48578</name>
    <name evidence="2" type="ORF">NPIL_189321</name>
</gene>
<organism evidence="2 3">
    <name type="scientific">Nephila pilipes</name>
    <name type="common">Giant wood spider</name>
    <name type="synonym">Nephila maculata</name>
    <dbReference type="NCBI Taxonomy" id="299642"/>
    <lineage>
        <taxon>Eukaryota</taxon>
        <taxon>Metazoa</taxon>
        <taxon>Ecdysozoa</taxon>
        <taxon>Arthropoda</taxon>
        <taxon>Chelicerata</taxon>
        <taxon>Arachnida</taxon>
        <taxon>Araneae</taxon>
        <taxon>Araneomorphae</taxon>
        <taxon>Entelegynae</taxon>
        <taxon>Araneoidea</taxon>
        <taxon>Nephilidae</taxon>
        <taxon>Nephila</taxon>
    </lineage>
</organism>
<feature type="chain" id="PRO_5036461694" evidence="1">
    <location>
        <begin position="23"/>
        <end position="373"/>
    </location>
</feature>
<dbReference type="OrthoDB" id="6418612at2759"/>
<dbReference type="EMBL" id="BMAW01051685">
    <property type="protein sequence ID" value="GFS81861.1"/>
    <property type="molecule type" value="Genomic_DNA"/>
</dbReference>
<proteinExistence type="predicted"/>
<name>A0A8X6T630_NEPPI</name>
<evidence type="ECO:0000313" key="3">
    <source>
        <dbReference type="Proteomes" id="UP000887013"/>
    </source>
</evidence>
<dbReference type="AlphaFoldDB" id="A0A8X6T630"/>
<feature type="signal peptide" evidence="1">
    <location>
        <begin position="1"/>
        <end position="22"/>
    </location>
</feature>
<accession>A0A8X6T630</accession>
<keyword evidence="1" id="KW-0732">Signal</keyword>
<keyword evidence="3" id="KW-1185">Reference proteome</keyword>
<reference evidence="2" key="1">
    <citation type="submission" date="2020-08" db="EMBL/GenBank/DDBJ databases">
        <title>Multicomponent nature underlies the extraordinary mechanical properties of spider dragline silk.</title>
        <authorList>
            <person name="Kono N."/>
            <person name="Nakamura H."/>
            <person name="Mori M."/>
            <person name="Yoshida Y."/>
            <person name="Ohtoshi R."/>
            <person name="Malay A.D."/>
            <person name="Moran D.A.P."/>
            <person name="Tomita M."/>
            <person name="Numata K."/>
            <person name="Arakawa K."/>
        </authorList>
    </citation>
    <scope>NUCLEOTIDE SEQUENCE</scope>
</reference>
<sequence length="373" mass="44761">MINSIFSLELLALTKIAVCVYSESDVKTWQCVFMQENNWNLVEKRFSSLKLPSILEKKLIALMKPINAQIEQWEWDHCPILRSCSWRPPTEYIWKDNGTIDRIKTAKAYVQCGNNDASMRFQMACVYWMEEEVKKLWEEMPEDLRRHLSSVFAHLMTFVWMDAVNDWIKFIKSGDADWRRHPCFRPLSWYCEDIIVIQGNLLQHLSYQDQLGVFQRMMKESIPIHTKSFCLSKMRADQFEHVIKKEPLHVYVGLYDWPYRFPLQEMTNLFLPLLSVSEFLYFLLEAVSGKMVRDWKNCDYVEQTNKLWNQSPDIFRQHVEKSEFSNILYKALNQYIEFFRSRCCTLRSIFFSTRKSPHILDSYEMKRNFFLNI</sequence>
<protein>
    <submittedName>
        <fullName evidence="2">Uncharacterized protein</fullName>
    </submittedName>
</protein>